<dbReference type="PROSITE" id="PS50887">
    <property type="entry name" value="GGDEF"/>
    <property type="match status" value="1"/>
</dbReference>
<keyword evidence="1" id="KW-1133">Transmembrane helix</keyword>
<feature type="transmembrane region" description="Helical" evidence="1">
    <location>
        <begin position="52"/>
        <end position="74"/>
    </location>
</feature>
<dbReference type="RefSeq" id="WP_036650907.1">
    <property type="nucleotide sequence ID" value="NZ_JQCR01000002.1"/>
</dbReference>
<dbReference type="EMBL" id="JQCR01000002">
    <property type="protein sequence ID" value="KGE19690.1"/>
    <property type="molecule type" value="Genomic_DNA"/>
</dbReference>
<evidence type="ECO:0000259" key="2">
    <source>
        <dbReference type="PROSITE" id="PS50887"/>
    </source>
</evidence>
<accession>A0A098MAW9</accession>
<dbReference type="InterPro" id="IPR029787">
    <property type="entry name" value="Nucleotide_cyclase"/>
</dbReference>
<dbReference type="InterPro" id="IPR043128">
    <property type="entry name" value="Rev_trsase/Diguanyl_cyclase"/>
</dbReference>
<keyword evidence="4" id="KW-1185">Reference proteome</keyword>
<dbReference type="SMART" id="SM00267">
    <property type="entry name" value="GGDEF"/>
    <property type="match status" value="1"/>
</dbReference>
<organism evidence="3 4">
    <name type="scientific">Paenibacillus wynnii</name>
    <dbReference type="NCBI Taxonomy" id="268407"/>
    <lineage>
        <taxon>Bacteria</taxon>
        <taxon>Bacillati</taxon>
        <taxon>Bacillota</taxon>
        <taxon>Bacilli</taxon>
        <taxon>Bacillales</taxon>
        <taxon>Paenibacillaceae</taxon>
        <taxon>Paenibacillus</taxon>
    </lineage>
</organism>
<dbReference type="FunFam" id="3.30.70.270:FF:000001">
    <property type="entry name" value="Diguanylate cyclase domain protein"/>
    <property type="match status" value="1"/>
</dbReference>
<feature type="transmembrane region" description="Helical" evidence="1">
    <location>
        <begin position="20"/>
        <end position="40"/>
    </location>
</feature>
<feature type="transmembrane region" description="Helical" evidence="1">
    <location>
        <begin position="112"/>
        <end position="142"/>
    </location>
</feature>
<dbReference type="GO" id="GO:0043709">
    <property type="term" value="P:cell adhesion involved in single-species biofilm formation"/>
    <property type="evidence" value="ECO:0007669"/>
    <property type="project" value="TreeGrafter"/>
</dbReference>
<dbReference type="Gene3D" id="3.30.70.270">
    <property type="match status" value="1"/>
</dbReference>
<sequence length="364" mass="41377">MYIPTQTPRATYWNRVLLNVFWILLALDLLSQLFVFGSMWGYRPRVTAGEYFFSYILTPDLIILALLLTLEGIYKWKPQFSEASITVGSHLYAILIIMFVSPEIDVKPLIMLLPLLVSMIYLNSTYLIASTIICLTYTIILFSTTPTHDYTLRVENIIIALIFAGTSITGFGVIHRGRDLLHSLENSMKSEQDLRIQNIIMDRLSKIDPLTDLYNHKTFHEYLGWLIDHQQNNPFPMQLAVLDLDNFKKVNDMYGHWVGDIVLKQVAAIILKNIGADDFAARYGGEEFVIILTAKSLDTSYEIIEKIRADIAEMPITEMEGKSVTVSIGMHDFVGADSKSFVFQKADDALYEAKKTGKNKIVVL</sequence>
<protein>
    <recommendedName>
        <fullName evidence="2">GGDEF domain-containing protein</fullName>
    </recommendedName>
</protein>
<reference evidence="3 4" key="1">
    <citation type="submission" date="2014-08" db="EMBL/GenBank/DDBJ databases">
        <authorList>
            <person name="den Bakker H.C."/>
        </authorList>
    </citation>
    <scope>NUCLEOTIDE SEQUENCE [LARGE SCALE GENOMIC DNA]</scope>
    <source>
        <strain evidence="3 4">DSM 18334</strain>
    </source>
</reference>
<dbReference type="AlphaFoldDB" id="A0A098MAW9"/>
<keyword evidence="1" id="KW-0812">Transmembrane</keyword>
<dbReference type="InterPro" id="IPR000160">
    <property type="entry name" value="GGDEF_dom"/>
</dbReference>
<dbReference type="Proteomes" id="UP000029734">
    <property type="component" value="Unassembled WGS sequence"/>
</dbReference>
<dbReference type="InterPro" id="IPR050469">
    <property type="entry name" value="Diguanylate_Cyclase"/>
</dbReference>
<comment type="caution">
    <text evidence="3">The sequence shown here is derived from an EMBL/GenBank/DDBJ whole genome shotgun (WGS) entry which is preliminary data.</text>
</comment>
<keyword evidence="1" id="KW-0472">Membrane</keyword>
<dbReference type="GO" id="GO:0052621">
    <property type="term" value="F:diguanylate cyclase activity"/>
    <property type="evidence" value="ECO:0007669"/>
    <property type="project" value="TreeGrafter"/>
</dbReference>
<evidence type="ECO:0000256" key="1">
    <source>
        <dbReference type="SAM" id="Phobius"/>
    </source>
</evidence>
<dbReference type="Pfam" id="PF00990">
    <property type="entry name" value="GGDEF"/>
    <property type="match status" value="1"/>
</dbReference>
<dbReference type="eggNOG" id="COG3706">
    <property type="taxonomic scope" value="Bacteria"/>
</dbReference>
<dbReference type="GO" id="GO:0005886">
    <property type="term" value="C:plasma membrane"/>
    <property type="evidence" value="ECO:0007669"/>
    <property type="project" value="TreeGrafter"/>
</dbReference>
<feature type="transmembrane region" description="Helical" evidence="1">
    <location>
        <begin position="154"/>
        <end position="174"/>
    </location>
</feature>
<reference evidence="3 4" key="2">
    <citation type="submission" date="2014-10" db="EMBL/GenBank/DDBJ databases">
        <title>Comparative genomics of the Paenibacillus odorifer group.</title>
        <authorList>
            <person name="Tsai Y.-C."/>
            <person name="Martin N."/>
            <person name="Korlach J."/>
            <person name="Wiedmann M."/>
        </authorList>
    </citation>
    <scope>NUCLEOTIDE SEQUENCE [LARGE SCALE GENOMIC DNA]</scope>
    <source>
        <strain evidence="3 4">DSM 18334</strain>
    </source>
</reference>
<dbReference type="PANTHER" id="PTHR45138">
    <property type="entry name" value="REGULATORY COMPONENTS OF SENSORY TRANSDUCTION SYSTEM"/>
    <property type="match status" value="1"/>
</dbReference>
<dbReference type="CDD" id="cd01949">
    <property type="entry name" value="GGDEF"/>
    <property type="match status" value="1"/>
</dbReference>
<gene>
    <name evidence="3" type="ORF">PWYN_10300</name>
</gene>
<dbReference type="NCBIfam" id="TIGR00254">
    <property type="entry name" value="GGDEF"/>
    <property type="match status" value="1"/>
</dbReference>
<dbReference type="PANTHER" id="PTHR45138:SF9">
    <property type="entry name" value="DIGUANYLATE CYCLASE DGCM-RELATED"/>
    <property type="match status" value="1"/>
</dbReference>
<dbReference type="STRING" id="268407.PWYN_10300"/>
<name>A0A098MAW9_9BACL</name>
<proteinExistence type="predicted"/>
<evidence type="ECO:0000313" key="4">
    <source>
        <dbReference type="Proteomes" id="UP000029734"/>
    </source>
</evidence>
<feature type="domain" description="GGDEF" evidence="2">
    <location>
        <begin position="235"/>
        <end position="364"/>
    </location>
</feature>
<dbReference type="SUPFAM" id="SSF55073">
    <property type="entry name" value="Nucleotide cyclase"/>
    <property type="match status" value="1"/>
</dbReference>
<dbReference type="GO" id="GO:1902201">
    <property type="term" value="P:negative regulation of bacterial-type flagellum-dependent cell motility"/>
    <property type="evidence" value="ECO:0007669"/>
    <property type="project" value="TreeGrafter"/>
</dbReference>
<evidence type="ECO:0000313" key="3">
    <source>
        <dbReference type="EMBL" id="KGE19690.1"/>
    </source>
</evidence>
<feature type="transmembrane region" description="Helical" evidence="1">
    <location>
        <begin position="80"/>
        <end position="100"/>
    </location>
</feature>
<dbReference type="OrthoDB" id="9759607at2"/>